<dbReference type="PANTHER" id="PTHR23189">
    <property type="entry name" value="RNA RECOGNITION MOTIF-CONTAINING"/>
    <property type="match status" value="1"/>
</dbReference>
<feature type="compositionally biased region" description="Basic and acidic residues" evidence="2">
    <location>
        <begin position="120"/>
        <end position="155"/>
    </location>
</feature>
<feature type="region of interest" description="Disordered" evidence="2">
    <location>
        <begin position="120"/>
        <end position="204"/>
    </location>
</feature>
<dbReference type="HOGENOM" id="CLU_573903_0_0_1"/>
<dbReference type="EMBL" id="GL877440">
    <property type="protein sequence ID" value="ELA46575.1"/>
    <property type="molecule type" value="Genomic_DNA"/>
</dbReference>
<evidence type="ECO:0000256" key="2">
    <source>
        <dbReference type="SAM" id="MobiDB-lite"/>
    </source>
</evidence>
<sequence length="476" mass="53227">MSNSSSAVRRKKRCARVDRDDGVLEWNVLGKIGLEWFGLVYLGKEDGIGCWVIEDEGCRKGREKECGDEKECGGEGCRKGREKECGDEGCRKGREKECEDEGCRKGREKECGDEECRKGREKECGDEGCRKGREKECGDEGCRKGREKECGDEGKGGNSGKKHGGEGGKEGRGEKNNSRGSSNCVNDQNNGSSGANTDDCQDGYSDKENVGINSNVFDHRPVSTYLDKIRYESIKADVNEYKVKKKFSFPTYLTHKQNYGLELGRKRGHGGDVLGKGVAYGVRPKNTCGYADGCSAVSTNRISARHGASCATTGSSLCSSHLVRLKAALYFKSTPFTIAPSLIHQNSKLTVMLKNIPNKYTSAMLINLLNEDHYGCYDFLYLRMDFLNECNVGYAFINFVNADYLCTFYYKVHGRGWTKYSSNKIAEVTYASIQGIEALYRKFRNSPILHEQESFRPKMFYKDGPFRGIEKNVFEL</sequence>
<accession>L2GTZ9</accession>
<gene>
    <name evidence="4" type="ORF">VCUG_01953</name>
</gene>
<dbReference type="Pfam" id="PF04059">
    <property type="entry name" value="RRM_2"/>
    <property type="match status" value="1"/>
</dbReference>
<dbReference type="VEuPathDB" id="MicrosporidiaDB:VCUG_01953"/>
<dbReference type="InParanoid" id="L2GTZ9"/>
<protein>
    <recommendedName>
        <fullName evidence="3">Mei2-like C-terminal RNA recognition motif domain-containing protein</fullName>
    </recommendedName>
</protein>
<evidence type="ECO:0000313" key="4">
    <source>
        <dbReference type="EMBL" id="ELA46575.1"/>
    </source>
</evidence>
<evidence type="ECO:0000259" key="3">
    <source>
        <dbReference type="Pfam" id="PF04059"/>
    </source>
</evidence>
<evidence type="ECO:0000313" key="5">
    <source>
        <dbReference type="Proteomes" id="UP000011081"/>
    </source>
</evidence>
<feature type="region of interest" description="Disordered" evidence="2">
    <location>
        <begin position="70"/>
        <end position="96"/>
    </location>
</feature>
<dbReference type="SUPFAM" id="SSF54928">
    <property type="entry name" value="RNA-binding domain, RBD"/>
    <property type="match status" value="1"/>
</dbReference>
<dbReference type="GeneID" id="19879822"/>
<keyword evidence="5" id="KW-1185">Reference proteome</keyword>
<organism evidence="4 5">
    <name type="scientific">Vavraia culicis (isolate floridensis)</name>
    <name type="common">Microsporidian parasite</name>
    <dbReference type="NCBI Taxonomy" id="948595"/>
    <lineage>
        <taxon>Eukaryota</taxon>
        <taxon>Fungi</taxon>
        <taxon>Fungi incertae sedis</taxon>
        <taxon>Microsporidia</taxon>
        <taxon>Pleistophoridae</taxon>
        <taxon>Vavraia</taxon>
    </lineage>
</organism>
<feature type="compositionally biased region" description="Polar residues" evidence="2">
    <location>
        <begin position="178"/>
        <end position="198"/>
    </location>
</feature>
<dbReference type="RefSeq" id="XP_008074967.1">
    <property type="nucleotide sequence ID" value="XM_008076776.1"/>
</dbReference>
<dbReference type="GO" id="GO:0003723">
    <property type="term" value="F:RNA binding"/>
    <property type="evidence" value="ECO:0007669"/>
    <property type="project" value="UniProtKB-KW"/>
</dbReference>
<dbReference type="AlphaFoldDB" id="L2GTZ9"/>
<feature type="compositionally biased region" description="Basic and acidic residues" evidence="2">
    <location>
        <begin position="163"/>
        <end position="177"/>
    </location>
</feature>
<reference evidence="5" key="1">
    <citation type="submission" date="2011-03" db="EMBL/GenBank/DDBJ databases">
        <title>The genome sequence of Vavraia culicis strain floridensis.</title>
        <authorList>
            <consortium name="The Broad Institute Genome Sequencing Platform"/>
            <person name="Cuomo C."/>
            <person name="Becnel J."/>
            <person name="Sanscrainte N."/>
            <person name="Young S.K."/>
            <person name="Zeng Q."/>
            <person name="Gargeya S."/>
            <person name="Fitzgerald M."/>
            <person name="Haas B."/>
            <person name="Abouelleil A."/>
            <person name="Alvarado L."/>
            <person name="Arachchi H.M."/>
            <person name="Berlin A."/>
            <person name="Chapman S.B."/>
            <person name="Gearin G."/>
            <person name="Goldberg J."/>
            <person name="Griggs A."/>
            <person name="Gujja S."/>
            <person name="Hansen M."/>
            <person name="Heiman D."/>
            <person name="Howarth C."/>
            <person name="Larimer J."/>
            <person name="Lui A."/>
            <person name="MacDonald P.J.P."/>
            <person name="McCowen C."/>
            <person name="Montmayeur A."/>
            <person name="Murphy C."/>
            <person name="Neiman D."/>
            <person name="Pearson M."/>
            <person name="Priest M."/>
            <person name="Roberts A."/>
            <person name="Saif S."/>
            <person name="Shea T."/>
            <person name="Sisk P."/>
            <person name="Stolte C."/>
            <person name="Sykes S."/>
            <person name="Wortman J."/>
            <person name="Nusbaum C."/>
            <person name="Birren B."/>
        </authorList>
    </citation>
    <scope>NUCLEOTIDE SEQUENCE [LARGE SCALE GENOMIC DNA]</scope>
    <source>
        <strain evidence="5">floridensis</strain>
    </source>
</reference>
<dbReference type="Proteomes" id="UP000011081">
    <property type="component" value="Unassembled WGS sequence"/>
</dbReference>
<keyword evidence="1" id="KW-0694">RNA-binding</keyword>
<evidence type="ECO:0000256" key="1">
    <source>
        <dbReference type="ARBA" id="ARBA00022884"/>
    </source>
</evidence>
<proteinExistence type="predicted"/>
<dbReference type="InterPro" id="IPR035979">
    <property type="entry name" value="RBD_domain_sf"/>
</dbReference>
<feature type="domain" description="Mei2-like C-terminal RNA recognition motif" evidence="3">
    <location>
        <begin position="349"/>
        <end position="444"/>
    </location>
</feature>
<name>L2GTZ9_VAVCU</name>
<dbReference type="InterPro" id="IPR007201">
    <property type="entry name" value="Mei2-like_Rrm_C"/>
</dbReference>
<dbReference type="OrthoDB" id="417481at2759"/>